<name>A0AAW1THT3_9CHLO</name>
<reference evidence="2 3" key="1">
    <citation type="journal article" date="2024" name="Nat. Commun.">
        <title>Phylogenomics reveals the evolutionary origins of lichenization in chlorophyte algae.</title>
        <authorList>
            <person name="Puginier C."/>
            <person name="Libourel C."/>
            <person name="Otte J."/>
            <person name="Skaloud P."/>
            <person name="Haon M."/>
            <person name="Grisel S."/>
            <person name="Petersen M."/>
            <person name="Berrin J.G."/>
            <person name="Delaux P.M."/>
            <person name="Dal Grande F."/>
            <person name="Keller J."/>
        </authorList>
    </citation>
    <scope>NUCLEOTIDE SEQUENCE [LARGE SCALE GENOMIC DNA]</scope>
    <source>
        <strain evidence="2 3">SAG 2523</strain>
    </source>
</reference>
<proteinExistence type="predicted"/>
<comment type="caution">
    <text evidence="2">The sequence shown here is derived from an EMBL/GenBank/DDBJ whole genome shotgun (WGS) entry which is preliminary data.</text>
</comment>
<evidence type="ECO:0000313" key="3">
    <source>
        <dbReference type="Proteomes" id="UP001485043"/>
    </source>
</evidence>
<sequence>MGDLASKSLSVGPSKSSPQQQTSFHAPQCLPPFPVVTVQTMASYRISWAVALVGLALLLCPQDAVSQTASPCPANQGTDNNGCGNTGAGNVGDYNAGSGNKGYCNQAPSIRKLAPAPAPGPGASAKAPGSAPSAAGAPSTVIPSRG</sequence>
<feature type="compositionally biased region" description="Polar residues" evidence="1">
    <location>
        <begin position="66"/>
        <end position="83"/>
    </location>
</feature>
<evidence type="ECO:0000256" key="1">
    <source>
        <dbReference type="SAM" id="MobiDB-lite"/>
    </source>
</evidence>
<feature type="compositionally biased region" description="Low complexity" evidence="1">
    <location>
        <begin position="1"/>
        <end position="18"/>
    </location>
</feature>
<gene>
    <name evidence="2" type="ORF">WJX84_003854</name>
</gene>
<dbReference type="EMBL" id="JALJOV010000006">
    <property type="protein sequence ID" value="KAK9868913.1"/>
    <property type="molecule type" value="Genomic_DNA"/>
</dbReference>
<organism evidence="2 3">
    <name type="scientific">Apatococcus fuscideae</name>
    <dbReference type="NCBI Taxonomy" id="2026836"/>
    <lineage>
        <taxon>Eukaryota</taxon>
        <taxon>Viridiplantae</taxon>
        <taxon>Chlorophyta</taxon>
        <taxon>core chlorophytes</taxon>
        <taxon>Trebouxiophyceae</taxon>
        <taxon>Chlorellales</taxon>
        <taxon>Chlorellaceae</taxon>
        <taxon>Apatococcus</taxon>
    </lineage>
</organism>
<protein>
    <submittedName>
        <fullName evidence="2">Uncharacterized protein</fullName>
    </submittedName>
</protein>
<keyword evidence="3" id="KW-1185">Reference proteome</keyword>
<evidence type="ECO:0000313" key="2">
    <source>
        <dbReference type="EMBL" id="KAK9868913.1"/>
    </source>
</evidence>
<feature type="region of interest" description="Disordered" evidence="1">
    <location>
        <begin position="66"/>
        <end position="91"/>
    </location>
</feature>
<feature type="region of interest" description="Disordered" evidence="1">
    <location>
        <begin position="111"/>
        <end position="146"/>
    </location>
</feature>
<feature type="compositionally biased region" description="Low complexity" evidence="1">
    <location>
        <begin position="121"/>
        <end position="139"/>
    </location>
</feature>
<dbReference type="Proteomes" id="UP001485043">
    <property type="component" value="Unassembled WGS sequence"/>
</dbReference>
<dbReference type="AlphaFoldDB" id="A0AAW1THT3"/>
<feature type="region of interest" description="Disordered" evidence="1">
    <location>
        <begin position="1"/>
        <end position="26"/>
    </location>
</feature>
<accession>A0AAW1THT3</accession>